<gene>
    <name evidence="2" type="ORF">VNO78_12023</name>
</gene>
<proteinExistence type="predicted"/>
<accession>A0AAN9XP33</accession>
<keyword evidence="3" id="KW-1185">Reference proteome</keyword>
<sequence length="147" mass="16520">MVSRTELPINVGENKQKRMDEGRNRRRLRDIGNLGARQGHQVNVSKPVTRNFRDQLLANAQAAAAEKNKQLMNRKKKEKQSIKGKKARENSAGKDAKAFGSILSARSEVVPLFVFCSFMECPFPVIVVCDLTKLVNLRTPKEFGGEH</sequence>
<protein>
    <submittedName>
        <fullName evidence="2">Uncharacterized protein</fullName>
    </submittedName>
</protein>
<feature type="compositionally biased region" description="Basic and acidic residues" evidence="1">
    <location>
        <begin position="14"/>
        <end position="23"/>
    </location>
</feature>
<feature type="region of interest" description="Disordered" evidence="1">
    <location>
        <begin position="63"/>
        <end position="95"/>
    </location>
</feature>
<reference evidence="2 3" key="1">
    <citation type="submission" date="2024-01" db="EMBL/GenBank/DDBJ databases">
        <title>The genomes of 5 underutilized Papilionoideae crops provide insights into root nodulation and disease resistanc.</title>
        <authorList>
            <person name="Jiang F."/>
        </authorList>
    </citation>
    <scope>NUCLEOTIDE SEQUENCE [LARGE SCALE GENOMIC DNA]</scope>
    <source>
        <strain evidence="2">DUOXIRENSHENG_FW03</strain>
        <tissue evidence="2">Leaves</tissue>
    </source>
</reference>
<dbReference type="Proteomes" id="UP001386955">
    <property type="component" value="Unassembled WGS sequence"/>
</dbReference>
<organism evidence="2 3">
    <name type="scientific">Psophocarpus tetragonolobus</name>
    <name type="common">Winged bean</name>
    <name type="synonym">Dolichos tetragonolobus</name>
    <dbReference type="NCBI Taxonomy" id="3891"/>
    <lineage>
        <taxon>Eukaryota</taxon>
        <taxon>Viridiplantae</taxon>
        <taxon>Streptophyta</taxon>
        <taxon>Embryophyta</taxon>
        <taxon>Tracheophyta</taxon>
        <taxon>Spermatophyta</taxon>
        <taxon>Magnoliopsida</taxon>
        <taxon>eudicotyledons</taxon>
        <taxon>Gunneridae</taxon>
        <taxon>Pentapetalae</taxon>
        <taxon>rosids</taxon>
        <taxon>fabids</taxon>
        <taxon>Fabales</taxon>
        <taxon>Fabaceae</taxon>
        <taxon>Papilionoideae</taxon>
        <taxon>50 kb inversion clade</taxon>
        <taxon>NPAAA clade</taxon>
        <taxon>indigoferoid/millettioid clade</taxon>
        <taxon>Phaseoleae</taxon>
        <taxon>Psophocarpus</taxon>
    </lineage>
</organism>
<evidence type="ECO:0000256" key="1">
    <source>
        <dbReference type="SAM" id="MobiDB-lite"/>
    </source>
</evidence>
<evidence type="ECO:0000313" key="3">
    <source>
        <dbReference type="Proteomes" id="UP001386955"/>
    </source>
</evidence>
<comment type="caution">
    <text evidence="2">The sequence shown here is derived from an EMBL/GenBank/DDBJ whole genome shotgun (WGS) entry which is preliminary data.</text>
</comment>
<feature type="region of interest" description="Disordered" evidence="1">
    <location>
        <begin position="1"/>
        <end position="23"/>
    </location>
</feature>
<feature type="compositionally biased region" description="Basic residues" evidence="1">
    <location>
        <begin position="72"/>
        <end position="86"/>
    </location>
</feature>
<name>A0AAN9XP33_PSOTE</name>
<evidence type="ECO:0000313" key="2">
    <source>
        <dbReference type="EMBL" id="KAK7400734.1"/>
    </source>
</evidence>
<dbReference type="EMBL" id="JAYMYS010000003">
    <property type="protein sequence ID" value="KAK7400734.1"/>
    <property type="molecule type" value="Genomic_DNA"/>
</dbReference>
<dbReference type="AlphaFoldDB" id="A0AAN9XP33"/>